<feature type="region of interest" description="Disordered" evidence="9">
    <location>
        <begin position="1501"/>
        <end position="1561"/>
    </location>
</feature>
<evidence type="ECO:0000256" key="9">
    <source>
        <dbReference type="SAM" id="MobiDB-lite"/>
    </source>
</evidence>
<dbReference type="Gene3D" id="3.30.200.20">
    <property type="entry name" value="Phosphorylase Kinase, domain 1"/>
    <property type="match status" value="1"/>
</dbReference>
<evidence type="ECO:0000256" key="8">
    <source>
        <dbReference type="PROSITE-ProRule" id="PRU10141"/>
    </source>
</evidence>
<dbReference type="InterPro" id="IPR000719">
    <property type="entry name" value="Prot_kinase_dom"/>
</dbReference>
<sequence length="1787" mass="194294">MASLQSRLAPITNINNNAYTTTAGAPILRKPEMTSAASAVCISRKEAAVSSSHGAPTNKMMATAAVTGSSRCEEATGRRSGSKRDHETSNMEEGHFYVVLGEDIDVSTQRFKILSLLGEGTFGKVVESWDRKRKEYCAVKIVRNVPKYTRDAKIEIQFMEKVRQADPADRGHMCIVMPKYGPCLLDWIMKHGPFNHRHLAQIVFQTGVALDYFHSELHLMHTDLKPENILMETSDTTVDPATNRHLPPDPCRVRICDLGGCCDERHSRTAIVSTRHYRSPEVILGLGWMYSTDMWSMGCIIYELYTGKLLYDTHDNLEHLHLMEKTLGRLPSEWAARCGTEEARLLYNSAGQLRPCTDPKHLARIARARTVRDVIRDDLLCDLIYGLLHYDRQKRLNARQMTTHPYVLKYYPEARQAPSYPDNRAMLRPPPIIVDSAETAAGASAPVDSKVPSTSAATAMSVAMEAIHDFYFKENFFASGVAGACRKGSSTRTIPTARAAVGQDAVFVSLRGIPPYLYRPFFADFGPLDMSCCVHFARRLCELLRAVTGFDVRASPASAAAAGTFSNGTNSGAAAPAHRKRGGRGQPASAPSCSPSSASAVSTVSSSGCPLGATLPVVVCASLDAQERVNTACLVGAFCVLCLGWSAVATWYRGFVDIYPGFLAYRDASQGVSNYPLSLIDVWAGLEQGVALGLVNVHTFDIPAFLEGKQYDYSWVVPRRFLAMSSPQDDKSARTAEVFARRLRPLGVRLVVRLNDNLYNPSPLLRLGIRHVDLPYADGSVPCDAMLLRFLQAVEEHFGESVAPVSLQEWWSVPSSSAATARAGSASTKASSARASHRRPALQPCSLMHSGTCRGMPEAWTAVPPSAPPSHARRPDSAHANRTQCHDTCTLAPGDKGAVAVHCLAGLGRTGTMLAVYMMRHYGFTARAVIGWMRLCRPGSITGIQQQYLDAMERRLRPPPHMLAALQLNSAAKLYGAVGGGRRFELPSRRTRSSSLSVISSTSALPNAAAAAQTTLGRDGAVAMGRNQLDASPQPPLGKATTGCMRSTAAVTAFQTHGSVVADAQPATATATSIVVGHIRRDDSGRSSAMAARAASDVARDIGTFTGLAAWTDLTGLHNSPQNRSAATASLKRGSATAAASYHKTSIHPSPRVDDYKYASTYFVAMERVGELPRVYPWSTSSLPPPLPEVSQGEPTAVVRDLLPPTPMMKRRREGRAISARRRPYTAAAAVSVGPQLHAKRYPTHYERGGAADHSETGTHAPGGTPPCSDLSEKTQQSPRRRQAATRTRVRWDDKGAHRANLDDARAGDTAAADPCVDVKLQTPHPPSAPMRSSLPWRDGGVTELEDGPRSPLMISEEDSRLFEAAKRAQVSRNTAIHVIENTNSSRILAGAFVRVLLEMPTRNEGYVVARIHSTTAGEPYSGFSTNPAQTTNVYLMLELPPPLAAINGVQYQLNSVSNSSMGEGEFRDWLQMIRNEPTLRVPTVQGLKEVTARLHPYEVSRHRSNSHVSANGSMATNGRAGVVDTSGNVPHPQLAQQQQQQRSLSAHGAARQRRQSLAASSQTMLIPPMLQDGAPLPDSGDALLRRSSAAMYEGDSSGVIANAESSASAAGSNSNYNVNNRLGRQGTVMTRDYNRNPREDGQASHEMSNAEVPSDGGPALAATTSFMTRGATDPNMESEDEEMERRLRQEIMNHLAQECVLFPKDAQGYKLSRLRLLERDMIEYLQHVRDEIQGKQENCIVCMDHVPTVILLPCKHKVMCRLCAPSCPTCPVCRSKIAEMFEPEEI</sequence>
<evidence type="ECO:0000256" key="4">
    <source>
        <dbReference type="ARBA" id="ARBA00022741"/>
    </source>
</evidence>
<gene>
    <name evidence="13" type="ORF">CGC20_8275</name>
</gene>
<dbReference type="SMART" id="SM00220">
    <property type="entry name" value="S_TKc"/>
    <property type="match status" value="1"/>
</dbReference>
<dbReference type="Gene3D" id="3.30.40.10">
    <property type="entry name" value="Zinc/RING finger domain, C3HC4 (zinc finger)"/>
    <property type="match status" value="1"/>
</dbReference>
<dbReference type="SUPFAM" id="SSF56112">
    <property type="entry name" value="Protein kinase-like (PK-like)"/>
    <property type="match status" value="1"/>
</dbReference>
<dbReference type="PANTHER" id="PTHR45646:SF20">
    <property type="entry name" value="KINASE, PUTATIVE-RELATED"/>
    <property type="match status" value="1"/>
</dbReference>
<dbReference type="InterPro" id="IPR011009">
    <property type="entry name" value="Kinase-like_dom_sf"/>
</dbReference>
<evidence type="ECO:0000256" key="1">
    <source>
        <dbReference type="ARBA" id="ARBA00007315"/>
    </source>
</evidence>
<keyword evidence="2" id="KW-0723">Serine/threonine-protein kinase</keyword>
<feature type="domain" description="RING-type" evidence="12">
    <location>
        <begin position="1740"/>
        <end position="1775"/>
    </location>
</feature>
<feature type="region of interest" description="Disordered" evidence="9">
    <location>
        <begin position="822"/>
        <end position="841"/>
    </location>
</feature>
<feature type="compositionally biased region" description="Basic and acidic residues" evidence="9">
    <location>
        <begin position="1633"/>
        <end position="1644"/>
    </location>
</feature>
<dbReference type="GO" id="GO:0008270">
    <property type="term" value="F:zinc ion binding"/>
    <property type="evidence" value="ECO:0007669"/>
    <property type="project" value="UniProtKB-KW"/>
</dbReference>
<feature type="compositionally biased region" description="Basic and acidic residues" evidence="9">
    <location>
        <begin position="71"/>
        <end position="88"/>
    </location>
</feature>
<dbReference type="InterPro" id="IPR029260">
    <property type="entry name" value="DSPn"/>
</dbReference>
<feature type="compositionally biased region" description="Polar residues" evidence="9">
    <location>
        <begin position="1507"/>
        <end position="1517"/>
    </location>
</feature>
<evidence type="ECO:0000313" key="13">
    <source>
        <dbReference type="EMBL" id="TPP42890.1"/>
    </source>
</evidence>
<evidence type="ECO:0000256" key="5">
    <source>
        <dbReference type="ARBA" id="ARBA00022777"/>
    </source>
</evidence>
<dbReference type="Pfam" id="PF03126">
    <property type="entry name" value="Plus-3"/>
    <property type="match status" value="1"/>
</dbReference>
<dbReference type="InterPro" id="IPR008271">
    <property type="entry name" value="Ser/Thr_kinase_AS"/>
</dbReference>
<dbReference type="VEuPathDB" id="TriTrypDB:LdBPK_090460.1"/>
<dbReference type="VEuPathDB" id="TriTrypDB:LDHU3_09.0590"/>
<accession>A0A504X9V4</accession>
<feature type="compositionally biased region" description="Basic and acidic residues" evidence="9">
    <location>
        <begin position="1290"/>
        <end position="1307"/>
    </location>
</feature>
<feature type="region of interest" description="Disordered" evidence="9">
    <location>
        <begin position="858"/>
        <end position="879"/>
    </location>
</feature>
<keyword evidence="4 8" id="KW-0547">Nucleotide-binding</keyword>
<dbReference type="InterPro" id="IPR004343">
    <property type="entry name" value="Plus-3_dom"/>
</dbReference>
<dbReference type="InterPro" id="IPR016130">
    <property type="entry name" value="Tyr_Pase_AS"/>
</dbReference>
<reference evidence="14" key="1">
    <citation type="submission" date="2019-02" db="EMBL/GenBank/DDBJ databases">
        <title>FDA dAtabase for Regulatory Grade micrObial Sequences (FDA-ARGOS): Supporting development and validation of Infectious Disease Dx tests.</title>
        <authorList>
            <person name="Duncan R."/>
            <person name="Fisher C."/>
            <person name="Tallon L."/>
            <person name="Sadzewicz L."/>
            <person name="Sengamalay N."/>
            <person name="Ott S."/>
            <person name="Godinez A."/>
            <person name="Nagaraj S."/>
            <person name="Vavikolanu K."/>
            <person name="Vyas G."/>
            <person name="Nadendla S."/>
            <person name="Aluvathingal J."/>
            <person name="Sichtig H."/>
        </authorList>
    </citation>
    <scope>NUCLEOTIDE SEQUENCE [LARGE SCALE GENOMIC DNA]</scope>
    <source>
        <strain evidence="14">FDAARGOS_360</strain>
    </source>
</reference>
<dbReference type="InterPro" id="IPR051175">
    <property type="entry name" value="CLK_kinases"/>
</dbReference>
<evidence type="ECO:0000259" key="11">
    <source>
        <dbReference type="PROSITE" id="PS50056"/>
    </source>
</evidence>
<feature type="compositionally biased region" description="Basic and acidic residues" evidence="9">
    <location>
        <begin position="1247"/>
        <end position="1257"/>
    </location>
</feature>
<dbReference type="SUPFAM" id="SSF57850">
    <property type="entry name" value="RING/U-box"/>
    <property type="match status" value="1"/>
</dbReference>
<evidence type="ECO:0000313" key="14">
    <source>
        <dbReference type="Proteomes" id="UP000318821"/>
    </source>
</evidence>
<dbReference type="VEuPathDB" id="TriTrypDB:LdCL_090009800"/>
<keyword evidence="3" id="KW-0808">Transferase</keyword>
<feature type="binding site" evidence="8">
    <location>
        <position position="140"/>
    </location>
    <ligand>
        <name>ATP</name>
        <dbReference type="ChEBI" id="CHEBI:30616"/>
    </ligand>
</feature>
<dbReference type="SMART" id="SM00404">
    <property type="entry name" value="PTPc_motif"/>
    <property type="match status" value="1"/>
</dbReference>
<evidence type="ECO:0000259" key="12">
    <source>
        <dbReference type="PROSITE" id="PS50089"/>
    </source>
</evidence>
<feature type="region of interest" description="Disordered" evidence="9">
    <location>
        <begin position="1608"/>
        <end position="1660"/>
    </location>
</feature>
<dbReference type="PROSITE" id="PS00383">
    <property type="entry name" value="TYR_PHOSPHATASE_1"/>
    <property type="match status" value="1"/>
</dbReference>
<protein>
    <submittedName>
        <fullName evidence="13">Protein kinase domain family protein</fullName>
    </submittedName>
</protein>
<proteinExistence type="inferred from homology"/>
<dbReference type="InterPro" id="IPR036128">
    <property type="entry name" value="Plus3-like_sf"/>
</dbReference>
<dbReference type="VEuPathDB" id="TriTrypDB:LdBPK_090455.1"/>
<dbReference type="PROSITE" id="PS50056">
    <property type="entry name" value="TYR_PHOSPHATASE_2"/>
    <property type="match status" value="1"/>
</dbReference>
<organism evidence="13 14">
    <name type="scientific">Leishmania donovani</name>
    <dbReference type="NCBI Taxonomy" id="5661"/>
    <lineage>
        <taxon>Eukaryota</taxon>
        <taxon>Discoba</taxon>
        <taxon>Euglenozoa</taxon>
        <taxon>Kinetoplastea</taxon>
        <taxon>Metakinetoplastina</taxon>
        <taxon>Trypanosomatida</taxon>
        <taxon>Trypanosomatidae</taxon>
        <taxon>Leishmaniinae</taxon>
        <taxon>Leishmania</taxon>
    </lineage>
</organism>
<evidence type="ECO:0000256" key="7">
    <source>
        <dbReference type="PROSITE-ProRule" id="PRU00175"/>
    </source>
</evidence>
<dbReference type="GO" id="GO:0005634">
    <property type="term" value="C:nucleus"/>
    <property type="evidence" value="ECO:0007669"/>
    <property type="project" value="TreeGrafter"/>
</dbReference>
<dbReference type="VEuPathDB" id="TriTrypDB:LdCL_090009700"/>
<dbReference type="Gene3D" id="3.90.70.200">
    <property type="entry name" value="Plus-3 domain"/>
    <property type="match status" value="1"/>
</dbReference>
<dbReference type="CDD" id="cd17657">
    <property type="entry name" value="CDC14_N"/>
    <property type="match status" value="1"/>
</dbReference>
<keyword evidence="6 8" id="KW-0067">ATP-binding</keyword>
<dbReference type="SMART" id="SM00184">
    <property type="entry name" value="RING"/>
    <property type="match status" value="1"/>
</dbReference>
<dbReference type="VEuPathDB" id="TriTrypDB:LdBPK_090470.1"/>
<dbReference type="Pfam" id="PF14671">
    <property type="entry name" value="DSPn"/>
    <property type="match status" value="1"/>
</dbReference>
<dbReference type="VEuPathDB" id="TriTrypDB:LDHU3_09.0610"/>
<evidence type="ECO:0000256" key="6">
    <source>
        <dbReference type="ARBA" id="ARBA00022840"/>
    </source>
</evidence>
<evidence type="ECO:0000259" key="10">
    <source>
        <dbReference type="PROSITE" id="PS50011"/>
    </source>
</evidence>
<evidence type="ECO:0000256" key="3">
    <source>
        <dbReference type="ARBA" id="ARBA00022679"/>
    </source>
</evidence>
<dbReference type="VEuPathDB" id="TriTrypDB:LdBPK_090480.1"/>
<dbReference type="InterPro" id="IPR017441">
    <property type="entry name" value="Protein_kinase_ATP_BS"/>
</dbReference>
<comment type="caution">
    <text evidence="13">The sequence shown here is derived from an EMBL/GenBank/DDBJ whole genome shotgun (WGS) entry which is preliminary data.</text>
</comment>
<dbReference type="Pfam" id="PF13920">
    <property type="entry name" value="zf-C3HC4_3"/>
    <property type="match status" value="1"/>
</dbReference>
<dbReference type="PROSITE" id="PS00107">
    <property type="entry name" value="PROTEIN_KINASE_ATP"/>
    <property type="match status" value="1"/>
</dbReference>
<feature type="region of interest" description="Disordered" evidence="9">
    <location>
        <begin position="1247"/>
        <end position="1310"/>
    </location>
</feature>
<dbReference type="GO" id="GO:0004674">
    <property type="term" value="F:protein serine/threonine kinase activity"/>
    <property type="evidence" value="ECO:0007669"/>
    <property type="project" value="UniProtKB-KW"/>
</dbReference>
<dbReference type="Gene3D" id="1.10.510.10">
    <property type="entry name" value="Transferase(Phosphotransferase) domain 1"/>
    <property type="match status" value="1"/>
</dbReference>
<feature type="compositionally biased region" description="Low complexity" evidence="9">
    <location>
        <begin position="1608"/>
        <end position="1621"/>
    </location>
</feature>
<feature type="compositionally biased region" description="Low complexity" evidence="9">
    <location>
        <begin position="822"/>
        <end position="834"/>
    </location>
</feature>
<dbReference type="PROSITE" id="PS50089">
    <property type="entry name" value="ZF_RING_2"/>
    <property type="match status" value="1"/>
</dbReference>
<dbReference type="SMART" id="SM00719">
    <property type="entry name" value="Plus3"/>
    <property type="match status" value="1"/>
</dbReference>
<dbReference type="PANTHER" id="PTHR45646">
    <property type="entry name" value="SERINE/THREONINE-PROTEIN KINASE DOA-RELATED"/>
    <property type="match status" value="1"/>
</dbReference>
<keyword evidence="7" id="KW-0479">Metal-binding</keyword>
<feature type="region of interest" description="Disordered" evidence="9">
    <location>
        <begin position="569"/>
        <end position="594"/>
    </location>
</feature>
<dbReference type="VEuPathDB" id="TriTrypDB:LDHU3_09.0600"/>
<keyword evidence="5 13" id="KW-0418">Kinase</keyword>
<dbReference type="GO" id="GO:0005524">
    <property type="term" value="F:ATP binding"/>
    <property type="evidence" value="ECO:0007669"/>
    <property type="project" value="UniProtKB-UniRule"/>
</dbReference>
<feature type="domain" description="Protein kinase" evidence="10">
    <location>
        <begin position="111"/>
        <end position="407"/>
    </location>
</feature>
<dbReference type="VEuPathDB" id="TriTrypDB:LdCL_090009900"/>
<dbReference type="Pfam" id="PF22785">
    <property type="entry name" value="Tc-R-P"/>
    <property type="match status" value="1"/>
</dbReference>
<dbReference type="PROSITE" id="PS00108">
    <property type="entry name" value="PROTEIN_KINASE_ST"/>
    <property type="match status" value="1"/>
</dbReference>
<name>A0A504X9V4_LEIDO</name>
<dbReference type="Proteomes" id="UP000318821">
    <property type="component" value="Unassembled WGS sequence"/>
</dbReference>
<keyword evidence="7" id="KW-0863">Zinc-finger</keyword>
<dbReference type="PROSITE" id="PS50011">
    <property type="entry name" value="PROTEIN_KINASE_DOM"/>
    <property type="match status" value="1"/>
</dbReference>
<dbReference type="InterPro" id="IPR001841">
    <property type="entry name" value="Znf_RING"/>
</dbReference>
<dbReference type="SUPFAM" id="SSF52799">
    <property type="entry name" value="(Phosphotyrosine protein) phosphatases II"/>
    <property type="match status" value="2"/>
</dbReference>
<dbReference type="EMBL" id="RHLD01000053">
    <property type="protein sequence ID" value="TPP42890.1"/>
    <property type="molecule type" value="Genomic_DNA"/>
</dbReference>
<dbReference type="Pfam" id="PF00069">
    <property type="entry name" value="Pkinase"/>
    <property type="match status" value="1"/>
</dbReference>
<comment type="similarity">
    <text evidence="1">Belongs to the protein-tyrosine phosphatase family. Non-receptor class CDC14 subfamily.</text>
</comment>
<dbReference type="InterPro" id="IPR013083">
    <property type="entry name" value="Znf_RING/FYVE/PHD"/>
</dbReference>
<keyword evidence="7" id="KW-0862">Zinc</keyword>
<dbReference type="InterPro" id="IPR003595">
    <property type="entry name" value="Tyr_Pase_cat"/>
</dbReference>
<evidence type="ECO:0000256" key="2">
    <source>
        <dbReference type="ARBA" id="ARBA00022527"/>
    </source>
</evidence>
<dbReference type="Gene3D" id="3.90.190.10">
    <property type="entry name" value="Protein tyrosine phosphatase superfamily"/>
    <property type="match status" value="3"/>
</dbReference>
<feature type="domain" description="Tyrosine specific protein phosphatases" evidence="11">
    <location>
        <begin position="893"/>
        <end position="948"/>
    </location>
</feature>
<dbReference type="CDD" id="cd14134">
    <property type="entry name" value="PKc_CLK"/>
    <property type="match status" value="1"/>
</dbReference>
<dbReference type="InterPro" id="IPR029021">
    <property type="entry name" value="Prot-tyrosine_phosphatase-like"/>
</dbReference>
<dbReference type="SUPFAM" id="SSF159042">
    <property type="entry name" value="Plus3-like"/>
    <property type="match status" value="1"/>
</dbReference>
<dbReference type="InterPro" id="IPR000387">
    <property type="entry name" value="Tyr_Pase_dom"/>
</dbReference>
<dbReference type="GO" id="GO:0003677">
    <property type="term" value="F:DNA binding"/>
    <property type="evidence" value="ECO:0007669"/>
    <property type="project" value="InterPro"/>
</dbReference>
<feature type="region of interest" description="Disordered" evidence="9">
    <location>
        <begin position="1322"/>
        <end position="1352"/>
    </location>
</feature>
<feature type="region of interest" description="Disordered" evidence="9">
    <location>
        <begin position="65"/>
        <end position="88"/>
    </location>
</feature>